<feature type="compositionally biased region" description="Polar residues" evidence="1">
    <location>
        <begin position="34"/>
        <end position="43"/>
    </location>
</feature>
<name>A0A3P7NP95_CYLGO</name>
<keyword evidence="3" id="KW-1185">Reference proteome</keyword>
<dbReference type="EMBL" id="UYRV01131962">
    <property type="protein sequence ID" value="VDN37528.1"/>
    <property type="molecule type" value="Genomic_DNA"/>
</dbReference>
<evidence type="ECO:0000256" key="1">
    <source>
        <dbReference type="SAM" id="MobiDB-lite"/>
    </source>
</evidence>
<feature type="region of interest" description="Disordered" evidence="1">
    <location>
        <begin position="32"/>
        <end position="59"/>
    </location>
</feature>
<organism evidence="2 3">
    <name type="scientific">Cylicostephanus goldi</name>
    <name type="common">Nematode worm</name>
    <dbReference type="NCBI Taxonomy" id="71465"/>
    <lineage>
        <taxon>Eukaryota</taxon>
        <taxon>Metazoa</taxon>
        <taxon>Ecdysozoa</taxon>
        <taxon>Nematoda</taxon>
        <taxon>Chromadorea</taxon>
        <taxon>Rhabditida</taxon>
        <taxon>Rhabditina</taxon>
        <taxon>Rhabditomorpha</taxon>
        <taxon>Strongyloidea</taxon>
        <taxon>Strongylidae</taxon>
        <taxon>Cylicostephanus</taxon>
    </lineage>
</organism>
<dbReference type="OrthoDB" id="5838405at2759"/>
<protein>
    <submittedName>
        <fullName evidence="2">Uncharacterized protein</fullName>
    </submittedName>
</protein>
<evidence type="ECO:0000313" key="2">
    <source>
        <dbReference type="EMBL" id="VDN37528.1"/>
    </source>
</evidence>
<sequence length="74" mass="8203">MTTPRVLSETPNHNGVKEDKFFTPREMFFRDLSGSASNGNDSAPSAHRRSTVGEEFSTPLAAPPEAWDIRKVLI</sequence>
<dbReference type="AlphaFoldDB" id="A0A3P7NP95"/>
<accession>A0A3P7NP95</accession>
<dbReference type="Proteomes" id="UP000271889">
    <property type="component" value="Unassembled WGS sequence"/>
</dbReference>
<reference evidence="2 3" key="1">
    <citation type="submission" date="2018-11" db="EMBL/GenBank/DDBJ databases">
        <authorList>
            <consortium name="Pathogen Informatics"/>
        </authorList>
    </citation>
    <scope>NUCLEOTIDE SEQUENCE [LARGE SCALE GENOMIC DNA]</scope>
</reference>
<proteinExistence type="predicted"/>
<evidence type="ECO:0000313" key="3">
    <source>
        <dbReference type="Proteomes" id="UP000271889"/>
    </source>
</evidence>
<gene>
    <name evidence="2" type="ORF">CGOC_LOCUS13494</name>
</gene>